<dbReference type="Pfam" id="PF20174">
    <property type="entry name" value="DUF6540"/>
    <property type="match status" value="1"/>
</dbReference>
<protein>
    <submittedName>
        <fullName evidence="2">Uncharacterized protein</fullName>
    </submittedName>
</protein>
<dbReference type="AlphaFoldDB" id="A0A9P5DV98"/>
<accession>A0A9P5DV98</accession>
<dbReference type="InterPro" id="IPR046670">
    <property type="entry name" value="DUF6540"/>
</dbReference>
<proteinExistence type="predicted"/>
<organism evidence="2 3">
    <name type="scientific">Fusarium beomiforme</name>
    <dbReference type="NCBI Taxonomy" id="44412"/>
    <lineage>
        <taxon>Eukaryota</taxon>
        <taxon>Fungi</taxon>
        <taxon>Dikarya</taxon>
        <taxon>Ascomycota</taxon>
        <taxon>Pezizomycotina</taxon>
        <taxon>Sordariomycetes</taxon>
        <taxon>Hypocreomycetidae</taxon>
        <taxon>Hypocreales</taxon>
        <taxon>Nectriaceae</taxon>
        <taxon>Fusarium</taxon>
        <taxon>Fusarium burgessii species complex</taxon>
    </lineage>
</organism>
<evidence type="ECO:0000313" key="2">
    <source>
        <dbReference type="EMBL" id="KAF4336745.1"/>
    </source>
</evidence>
<reference evidence="2" key="1">
    <citation type="journal article" date="2017" name="Mycologia">
        <title>Fusarium algeriense, sp. nov., a novel toxigenic crown rot pathogen of durum wheat from Algeria is nested in the Fusarium burgessii species complex.</title>
        <authorList>
            <person name="Laraba I."/>
            <person name="Keddad A."/>
            <person name="Boureghda H."/>
            <person name="Abdallah N."/>
            <person name="Vaughan M.M."/>
            <person name="Proctor R.H."/>
            <person name="Busman M."/>
            <person name="O'Donnell K."/>
        </authorList>
    </citation>
    <scope>NUCLEOTIDE SEQUENCE</scope>
    <source>
        <strain evidence="2">NRRL 25174</strain>
    </source>
</reference>
<keyword evidence="3" id="KW-1185">Reference proteome</keyword>
<name>A0A9P5DV98_9HYPO</name>
<sequence>MTPTCYPVYKVKSFMALPDPHMPPGRFHHTIFVETSQDGSGSRYHVTGDVTSPNGMIYESRESPDPAQLEAFHCKECLGYTTSDVHPEQWNSLLASLPTPPQQKASNPKNQGRVEPFKEKIHDYEYVFYNPGEERESLWKCTEWVEWYALPALQERGFIQDGVISILALARQCGLYAKGKGLYHIVAIDKNEIPFFVAYRSASLQKMSRFWSYFLAFSLDAINSIKDEVSTALEQGIDLDWEDVYDVINPFGDRRGRAFNSVWTFDLNKDLLFLTKDNEIFSAPLRLATERLLTLDDFEPVNSPNYTRAEDQAVPEPY</sequence>
<dbReference type="OrthoDB" id="4135672at2759"/>
<comment type="caution">
    <text evidence="2">The sequence shown here is derived from an EMBL/GenBank/DDBJ whole genome shotgun (WGS) entry which is preliminary data.</text>
</comment>
<dbReference type="Proteomes" id="UP000730481">
    <property type="component" value="Unassembled WGS sequence"/>
</dbReference>
<evidence type="ECO:0000256" key="1">
    <source>
        <dbReference type="SAM" id="MobiDB-lite"/>
    </source>
</evidence>
<reference evidence="2" key="2">
    <citation type="submission" date="2020-02" db="EMBL/GenBank/DDBJ databases">
        <title>Identification and distribution of gene clusters putatively required for synthesis of sphingolipid metabolism inhibitors in phylogenetically diverse species of the filamentous fungus Fusarium.</title>
        <authorList>
            <person name="Kim H.-S."/>
            <person name="Busman M."/>
            <person name="Brown D.W."/>
            <person name="Divon H."/>
            <person name="Uhlig S."/>
            <person name="Proctor R.H."/>
        </authorList>
    </citation>
    <scope>NUCLEOTIDE SEQUENCE</scope>
    <source>
        <strain evidence="2">NRRL 25174</strain>
    </source>
</reference>
<evidence type="ECO:0000313" key="3">
    <source>
        <dbReference type="Proteomes" id="UP000730481"/>
    </source>
</evidence>
<feature type="region of interest" description="Disordered" evidence="1">
    <location>
        <begin position="94"/>
        <end position="114"/>
    </location>
</feature>
<gene>
    <name evidence="2" type="ORF">FBEOM_9376</name>
</gene>
<dbReference type="EMBL" id="PVQB02000472">
    <property type="protein sequence ID" value="KAF4336745.1"/>
    <property type="molecule type" value="Genomic_DNA"/>
</dbReference>